<dbReference type="RefSeq" id="XP_031579641.1">
    <property type="nucleotide sequence ID" value="XM_031722415.1"/>
</dbReference>
<keyword evidence="9 10" id="KW-0472">Membrane</keyword>
<dbReference type="GO" id="GO:0005524">
    <property type="term" value="F:ATP binding"/>
    <property type="evidence" value="ECO:0007669"/>
    <property type="project" value="UniProtKB-KW"/>
</dbReference>
<feature type="transmembrane region" description="Helical" evidence="10">
    <location>
        <begin position="1171"/>
        <end position="1192"/>
    </location>
</feature>
<dbReference type="VEuPathDB" id="FungiDB:BDBG_06016"/>
<feature type="transmembrane region" description="Helical" evidence="10">
    <location>
        <begin position="347"/>
        <end position="365"/>
    </location>
</feature>
<feature type="transmembrane region" description="Helical" evidence="10">
    <location>
        <begin position="229"/>
        <end position="250"/>
    </location>
</feature>
<protein>
    <submittedName>
        <fullName evidence="12">ABC transporter</fullName>
    </submittedName>
</protein>
<keyword evidence="8 10" id="KW-1133">Transmembrane helix</keyword>
<feature type="transmembrane region" description="Helical" evidence="10">
    <location>
        <begin position="1025"/>
        <end position="1050"/>
    </location>
</feature>
<proteinExistence type="inferred from homology"/>
<feature type="transmembrane region" description="Helical" evidence="10">
    <location>
        <begin position="372"/>
        <end position="396"/>
    </location>
</feature>
<feature type="transmembrane region" description="Helical" evidence="10">
    <location>
        <begin position="416"/>
        <end position="444"/>
    </location>
</feature>
<dbReference type="Pfam" id="PF23321">
    <property type="entry name" value="R1_ABCA1"/>
    <property type="match status" value="1"/>
</dbReference>
<dbReference type="Proteomes" id="UP000002038">
    <property type="component" value="Unassembled WGS sequence"/>
</dbReference>
<dbReference type="GO" id="GO:0140359">
    <property type="term" value="F:ABC-type transporter activity"/>
    <property type="evidence" value="ECO:0007669"/>
    <property type="project" value="InterPro"/>
</dbReference>
<keyword evidence="5" id="KW-0677">Repeat</keyword>
<organism evidence="12 13">
    <name type="scientific">Blastomyces gilchristii (strain SLH14081)</name>
    <name type="common">Blastomyces dermatitidis</name>
    <dbReference type="NCBI Taxonomy" id="559298"/>
    <lineage>
        <taxon>Eukaryota</taxon>
        <taxon>Fungi</taxon>
        <taxon>Dikarya</taxon>
        <taxon>Ascomycota</taxon>
        <taxon>Pezizomycotina</taxon>
        <taxon>Eurotiomycetes</taxon>
        <taxon>Eurotiomycetidae</taxon>
        <taxon>Onygenales</taxon>
        <taxon>Ajellomycetaceae</taxon>
        <taxon>Blastomyces</taxon>
    </lineage>
</organism>
<keyword evidence="3" id="KW-0813">Transport</keyword>
<feature type="transmembrane region" description="Helical" evidence="10">
    <location>
        <begin position="317"/>
        <end position="341"/>
    </location>
</feature>
<dbReference type="InterPro" id="IPR056264">
    <property type="entry name" value="R2_ABCA1-4-like"/>
</dbReference>
<feature type="transmembrane region" description="Helical" evidence="10">
    <location>
        <begin position="1062"/>
        <end position="1082"/>
    </location>
</feature>
<dbReference type="InterPro" id="IPR003593">
    <property type="entry name" value="AAA+_ATPase"/>
</dbReference>
<dbReference type="STRING" id="559298.A0A179UUZ7"/>
<evidence type="ECO:0000256" key="10">
    <source>
        <dbReference type="SAM" id="Phobius"/>
    </source>
</evidence>
<dbReference type="EMBL" id="GG657462">
    <property type="protein sequence ID" value="OAT11049.1"/>
    <property type="molecule type" value="Genomic_DNA"/>
</dbReference>
<feature type="transmembrane region" description="Helical" evidence="10">
    <location>
        <begin position="290"/>
        <end position="310"/>
    </location>
</feature>
<name>A0A179UUZ7_BLAGS</name>
<dbReference type="Gene3D" id="3.40.50.300">
    <property type="entry name" value="P-loop containing nucleotide triphosphate hydrolases"/>
    <property type="match status" value="2"/>
</dbReference>
<comment type="subcellular location">
    <subcellularLocation>
        <location evidence="1">Membrane</location>
        <topology evidence="1">Multi-pass membrane protein</topology>
    </subcellularLocation>
</comment>
<dbReference type="KEGG" id="bgh:BDBG_06016"/>
<evidence type="ECO:0000256" key="9">
    <source>
        <dbReference type="ARBA" id="ARBA00023136"/>
    </source>
</evidence>
<dbReference type="GO" id="GO:0005319">
    <property type="term" value="F:lipid transporter activity"/>
    <property type="evidence" value="ECO:0007669"/>
    <property type="project" value="TreeGrafter"/>
</dbReference>
<dbReference type="PANTHER" id="PTHR19229">
    <property type="entry name" value="ATP-BINDING CASSETTE TRANSPORTER SUBFAMILY A ABCA"/>
    <property type="match status" value="1"/>
</dbReference>
<dbReference type="GO" id="GO:0016887">
    <property type="term" value="F:ATP hydrolysis activity"/>
    <property type="evidence" value="ECO:0007669"/>
    <property type="project" value="InterPro"/>
</dbReference>
<evidence type="ECO:0000256" key="7">
    <source>
        <dbReference type="ARBA" id="ARBA00022840"/>
    </source>
</evidence>
<dbReference type="PROSITE" id="PS00211">
    <property type="entry name" value="ABC_TRANSPORTER_1"/>
    <property type="match status" value="2"/>
</dbReference>
<feature type="transmembrane region" description="Helical" evidence="10">
    <location>
        <begin position="7"/>
        <end position="26"/>
    </location>
</feature>
<keyword evidence="13" id="KW-1185">Reference proteome</keyword>
<dbReference type="Pfam" id="PF00005">
    <property type="entry name" value="ABC_tran"/>
    <property type="match status" value="2"/>
</dbReference>
<feature type="transmembrane region" description="Helical" evidence="10">
    <location>
        <begin position="1128"/>
        <end position="1150"/>
    </location>
</feature>
<dbReference type="PROSITE" id="PS50893">
    <property type="entry name" value="ABC_TRANSPORTER_2"/>
    <property type="match status" value="2"/>
</dbReference>
<dbReference type="Pfam" id="PF12698">
    <property type="entry name" value="ABC2_membrane_3"/>
    <property type="match status" value="1"/>
</dbReference>
<dbReference type="InterPro" id="IPR017871">
    <property type="entry name" value="ABC_transporter-like_CS"/>
</dbReference>
<accession>A0A179UUZ7</accession>
<dbReference type="GeneID" id="8502995"/>
<dbReference type="InterPro" id="IPR027417">
    <property type="entry name" value="P-loop_NTPase"/>
</dbReference>
<dbReference type="InterPro" id="IPR026082">
    <property type="entry name" value="ABCA"/>
</dbReference>
<dbReference type="InterPro" id="IPR003439">
    <property type="entry name" value="ABC_transporter-like_ATP-bd"/>
</dbReference>
<evidence type="ECO:0000256" key="2">
    <source>
        <dbReference type="ARBA" id="ARBA00008869"/>
    </source>
</evidence>
<dbReference type="SMART" id="SM00382">
    <property type="entry name" value="AAA"/>
    <property type="match status" value="2"/>
</dbReference>
<evidence type="ECO:0000313" key="13">
    <source>
        <dbReference type="Proteomes" id="UP000002038"/>
    </source>
</evidence>
<feature type="domain" description="ABC transporter" evidence="11">
    <location>
        <begin position="462"/>
        <end position="701"/>
    </location>
</feature>
<evidence type="ECO:0000313" key="12">
    <source>
        <dbReference type="EMBL" id="OAT11049.1"/>
    </source>
</evidence>
<sequence length="1558" mass="171570">MKDNNILVLYPPFILYYLFQPSPHWLSTPLRALFLPLLFVIFLSYSGNLFFPSSQFGIGEPRPVRTLSNAIDGASGGRNRIVLVNSGFSGGEIDLVIKNVTAPLRDLDIEVKTFQTENELRTECRGSFRGSSRCICAAVFYASPSEGSGGRWNYSIRADGVLGTKINTKAGDNDAQIYTLPLQHSIDFAISRLGALKSSNGGSSSKTIFEYPFTARTHEQQQDDIHSKYMNNVVNILAVAFYISMVGVLYQTTGLIATERETGMAALLDTMMPNQSRWQRQMIRLTSHHLSFVIVYGPGWVGMGTILGAVAFRETSVIIPIVFNTLSGLSLTSFAVFTGVFFRKAQLSGILAVILSLVLAILAQVSGKVTTWVMAVLSFIFPPMNYVYFIITVARWESQTKAAKLLLPAPNSPSTLPAIVFWIFAILQVVIYPLLGAFVEGGFYGRASTSRKTKISNSPVAIHLSRMSKTYRPSFVRRAISFMTRELLTTVHAVEDLTLQAYRGEIMVLLGANGSGKSTTLDAIAGIHSISSGRIVIDYPHSQGTLGYCPQKNVLWDDLTVAEHVKIFDSIKSVGPRSSAENLRVLIEDCDLAKKVSTYSKHLSGGQKRKLQMAVMFAGRSTICCVDEVSSGVYPLSRRKLWDILLAERGKRSIILTTHFLDEADLLADRIAILAHGSLKAEGTSVELKQRLGTGYRVHLYNMPGVIKPPVYGDVLHANDEQGTVYYPGTSACTLMFLKRLQGDGVKEYQVNGPTIEDVFLKVADEAKSGHDSFDHGSDTRRLLAKPPAPLVSMERGKSSTRLELLSGRRTSLLKQLTILFSKRFTILQRNLAPSIAALAIPIVAAGCASIFLRNVESVDCNPALGASVSALESSSQSFRLIAGPKSQLSEVAHQRISEAPPGSVNFVETLSQFDYEVRRQFANLTPGGFFLGEKPTFVWRADVPIVPGIIVQNVMNSMLLNTTIITDYKSLDLPFVAEIGNLLIFVTFFGLSVAVYPAFLSLYPTVERLRAVRSMHYSNGVRALPLWLAYLAFDFLITLTIASITVAILASVTGIWYRMEYLFLIFLLYGVASTLFSYVISLFSPSQLAAFAVTAAIQAGMYLVFLVVFVVTLTYVDASQQNSVLSIAYYSLGVTSPVHSFSRALYLSLNIFGATCRGREIAAYPGAMDVFGGPILYLFIQSFILFGMLQWKDAGPSVQFWSRTKSGTDAEDRDTIELETTAEFARISTSSDDGLQVLRLRKQFKKHLAVNDITFGVPRGECFALIGPNGAGKSTCISMIRGDAQPSSRQSQIFIDGVSALKHRALARSRLGVCPQIDPLDPMTVAEHLRFYAKVRGISNPRHNFKEIIKSVGLEEYADRIATTLSGGNKRKLSLGIALMGNPSVLLLDEPSSGMDAVTKRKMWRTLSSVTPGRSLVLTTHSMEEADVLASRTGIIAGKMLALGTTDALRQKYGNGYSIHMAHSQAPHTRPVDMKRMEMWIQQQFPEAEMEKGMYYGQVRFAIPGRYGQGRSLVEIFEQLEQGKDRLGVPYYSVSRSTLDQVFLSVVGRHFEEEDRG</sequence>
<evidence type="ECO:0000256" key="5">
    <source>
        <dbReference type="ARBA" id="ARBA00022737"/>
    </source>
</evidence>
<dbReference type="SUPFAM" id="SSF52540">
    <property type="entry name" value="P-loop containing nucleoside triphosphate hydrolases"/>
    <property type="match status" value="2"/>
</dbReference>
<feature type="transmembrane region" description="Helical" evidence="10">
    <location>
        <begin position="832"/>
        <end position="853"/>
    </location>
</feature>
<dbReference type="FunFam" id="3.40.50.300:FF:001345">
    <property type="entry name" value="Related to ABC transporter"/>
    <property type="match status" value="1"/>
</dbReference>
<feature type="domain" description="ABC transporter" evidence="11">
    <location>
        <begin position="1236"/>
        <end position="1463"/>
    </location>
</feature>
<dbReference type="OrthoDB" id="8061355at2759"/>
<dbReference type="GO" id="GO:0016020">
    <property type="term" value="C:membrane"/>
    <property type="evidence" value="ECO:0007669"/>
    <property type="project" value="UniProtKB-SubCell"/>
</dbReference>
<evidence type="ECO:0000256" key="6">
    <source>
        <dbReference type="ARBA" id="ARBA00022741"/>
    </source>
</evidence>
<dbReference type="CDD" id="cd03263">
    <property type="entry name" value="ABC_subfamily_A"/>
    <property type="match status" value="2"/>
</dbReference>
<keyword evidence="4 10" id="KW-0812">Transmembrane</keyword>
<keyword evidence="7" id="KW-0067">ATP-binding</keyword>
<evidence type="ECO:0000256" key="8">
    <source>
        <dbReference type="ARBA" id="ARBA00022989"/>
    </source>
</evidence>
<gene>
    <name evidence="12" type="ORF">BDBG_06016</name>
</gene>
<feature type="transmembrane region" description="Helical" evidence="10">
    <location>
        <begin position="32"/>
        <end position="51"/>
    </location>
</feature>
<dbReference type="InterPro" id="IPR013525">
    <property type="entry name" value="ABC2_TM"/>
</dbReference>
<evidence type="ECO:0000259" key="11">
    <source>
        <dbReference type="PROSITE" id="PS50893"/>
    </source>
</evidence>
<evidence type="ECO:0000256" key="4">
    <source>
        <dbReference type="ARBA" id="ARBA00022692"/>
    </source>
</evidence>
<feature type="transmembrane region" description="Helical" evidence="10">
    <location>
        <begin position="983"/>
        <end position="1004"/>
    </location>
</feature>
<feature type="transmembrane region" description="Helical" evidence="10">
    <location>
        <begin position="1089"/>
        <end position="1116"/>
    </location>
</feature>
<evidence type="ECO:0000256" key="1">
    <source>
        <dbReference type="ARBA" id="ARBA00004141"/>
    </source>
</evidence>
<evidence type="ECO:0000256" key="3">
    <source>
        <dbReference type="ARBA" id="ARBA00022448"/>
    </source>
</evidence>
<reference evidence="13" key="1">
    <citation type="journal article" date="2015" name="PLoS Genet.">
        <title>The dynamic genome and transcriptome of the human fungal pathogen Blastomyces and close relative Emmonsia.</title>
        <authorList>
            <person name="Munoz J.F."/>
            <person name="Gauthier G.M."/>
            <person name="Desjardins C.A."/>
            <person name="Gallo J.E."/>
            <person name="Holder J."/>
            <person name="Sullivan T.D."/>
            <person name="Marty A.J."/>
            <person name="Carmen J.C."/>
            <person name="Chen Z."/>
            <person name="Ding L."/>
            <person name="Gujja S."/>
            <person name="Magrini V."/>
            <person name="Misas E."/>
            <person name="Mitreva M."/>
            <person name="Priest M."/>
            <person name="Saif S."/>
            <person name="Whiston E.A."/>
            <person name="Young S."/>
            <person name="Zeng Q."/>
            <person name="Goldman W.E."/>
            <person name="Mardis E.R."/>
            <person name="Taylor J.W."/>
            <person name="McEwen J.G."/>
            <person name="Clay O.K."/>
            <person name="Klein B.S."/>
            <person name="Cuomo C.A."/>
        </authorList>
    </citation>
    <scope>NUCLEOTIDE SEQUENCE [LARGE SCALE GENOMIC DNA]</scope>
    <source>
        <strain evidence="13">SLH14081</strain>
    </source>
</reference>
<keyword evidence="6" id="KW-0547">Nucleotide-binding</keyword>
<dbReference type="PANTHER" id="PTHR19229:SF36">
    <property type="entry name" value="ATP-BINDING CASSETTE SUB-FAMILY A MEMBER 2"/>
    <property type="match status" value="1"/>
</dbReference>
<comment type="similarity">
    <text evidence="2">Belongs to the ABC transporter superfamily. ABCA family.</text>
</comment>